<dbReference type="RefSeq" id="WP_345934609.1">
    <property type="nucleotide sequence ID" value="NZ_JBBKTV010000008.1"/>
</dbReference>
<comment type="caution">
    <text evidence="1">The sequence shown here is derived from an EMBL/GenBank/DDBJ whole genome shotgun (WGS) entry which is preliminary data.</text>
</comment>
<dbReference type="Gene3D" id="2.160.20.10">
    <property type="entry name" value="Single-stranded right-handed beta-helix, Pectin lyase-like"/>
    <property type="match status" value="1"/>
</dbReference>
<sequence>MPSSSNDVTYLAPYTGSVSRILTGKLADVVSPEDFGAATDDALAVEAALASGRNVR</sequence>
<dbReference type="Proteomes" id="UP001413721">
    <property type="component" value="Unassembled WGS sequence"/>
</dbReference>
<dbReference type="EMBL" id="JBBKTW010000003">
    <property type="protein sequence ID" value="MEN2988290.1"/>
    <property type="molecule type" value="Genomic_DNA"/>
</dbReference>
<evidence type="ECO:0000313" key="1">
    <source>
        <dbReference type="EMBL" id="MEN2988290.1"/>
    </source>
</evidence>
<gene>
    <name evidence="1" type="ORF">WG926_08250</name>
</gene>
<protein>
    <submittedName>
        <fullName evidence="1">Uncharacterized protein</fullName>
    </submittedName>
</protein>
<dbReference type="InterPro" id="IPR012334">
    <property type="entry name" value="Pectin_lyas_fold"/>
</dbReference>
<accession>A0ABU9YHM0</accession>
<keyword evidence="2" id="KW-1185">Reference proteome</keyword>
<reference evidence="1 2" key="1">
    <citation type="submission" date="2024-03" db="EMBL/GenBank/DDBJ databases">
        <title>High-quality draft genome sequencing of Tistrella sp. BH-R2-4.</title>
        <authorList>
            <person name="Dong C."/>
        </authorList>
    </citation>
    <scope>NUCLEOTIDE SEQUENCE [LARGE SCALE GENOMIC DNA]</scope>
    <source>
        <strain evidence="1 2">BH-R2-4</strain>
    </source>
</reference>
<name>A0ABU9YHM0_9PROT</name>
<evidence type="ECO:0000313" key="2">
    <source>
        <dbReference type="Proteomes" id="UP001413721"/>
    </source>
</evidence>
<organism evidence="1 2">
    <name type="scientific">Tistrella arctica</name>
    <dbReference type="NCBI Taxonomy" id="3133430"/>
    <lineage>
        <taxon>Bacteria</taxon>
        <taxon>Pseudomonadati</taxon>
        <taxon>Pseudomonadota</taxon>
        <taxon>Alphaproteobacteria</taxon>
        <taxon>Geminicoccales</taxon>
        <taxon>Geminicoccaceae</taxon>
        <taxon>Tistrella</taxon>
    </lineage>
</organism>
<proteinExistence type="predicted"/>